<dbReference type="EMBL" id="VEWN01000002">
    <property type="protein sequence ID" value="KAA1057171.1"/>
    <property type="molecule type" value="Genomic_DNA"/>
</dbReference>
<dbReference type="SMART" id="SM00974">
    <property type="entry name" value="T5orf172"/>
    <property type="match status" value="1"/>
</dbReference>
<evidence type="ECO:0000313" key="3">
    <source>
        <dbReference type="Proteomes" id="UP000325333"/>
    </source>
</evidence>
<reference evidence="2 3" key="1">
    <citation type="submission" date="2019-07" db="EMBL/GenBank/DDBJ databases">
        <title>Genome sequencing of the stress-tolerant strain Azospirillum brasilense Az19.</title>
        <authorList>
            <person name="Maroniche G.A."/>
            <person name="Garcia J.E."/>
            <person name="Pagnussat L."/>
            <person name="Amenta M."/>
            <person name="Creus C.M."/>
        </authorList>
    </citation>
    <scope>NUCLEOTIDE SEQUENCE [LARGE SCALE GENOMIC DNA]</scope>
    <source>
        <strain evidence="2 3">Az19</strain>
    </source>
</reference>
<dbReference type="Proteomes" id="UP000325333">
    <property type="component" value="Unassembled WGS sequence"/>
</dbReference>
<organism evidence="2 3">
    <name type="scientific">Azospirillum argentinense</name>
    <dbReference type="NCBI Taxonomy" id="2970906"/>
    <lineage>
        <taxon>Bacteria</taxon>
        <taxon>Pseudomonadati</taxon>
        <taxon>Pseudomonadota</taxon>
        <taxon>Alphaproteobacteria</taxon>
        <taxon>Rhodospirillales</taxon>
        <taxon>Azospirillaceae</taxon>
        <taxon>Azospirillum</taxon>
    </lineage>
</organism>
<comment type="caution">
    <text evidence="2">The sequence shown here is derived from an EMBL/GenBank/DDBJ whole genome shotgun (WGS) entry which is preliminary data.</text>
</comment>
<name>A0A5B0KYZ3_9PROT</name>
<dbReference type="InterPro" id="IPR018306">
    <property type="entry name" value="Phage_T5_Orf172_DNA-bd"/>
</dbReference>
<protein>
    <recommendedName>
        <fullName evidence="1">Bacteriophage T5 Orf172 DNA-binding domain-containing protein</fullName>
    </recommendedName>
</protein>
<proteinExistence type="predicted"/>
<gene>
    <name evidence="2" type="ORF">FH063_001339</name>
</gene>
<evidence type="ECO:0000259" key="1">
    <source>
        <dbReference type="SMART" id="SM00974"/>
    </source>
</evidence>
<accession>A0A5B0KYZ3</accession>
<sequence>MGKKTSVYVIAGDTGPVKIGVSINPKNRLSSVQNGHPHKLALRHVVPVAEAYRIEGAVHAALADKRLNGEWFDVTADEARSAIDHAIETLKPNRVERRKSGGTDLWILISRLGLTMEMFADLCGMPVDKVKALCRDDVVPPPWAHAILKLYAMLPAEKKAKVFAERLNPAVNENGTALQGKPVSRFKWAKP</sequence>
<dbReference type="RefSeq" id="WP_149648855.1">
    <property type="nucleotide sequence ID" value="NZ_VEWN01000002.1"/>
</dbReference>
<feature type="domain" description="Bacteriophage T5 Orf172 DNA-binding" evidence="1">
    <location>
        <begin position="11"/>
        <end position="86"/>
    </location>
</feature>
<evidence type="ECO:0000313" key="2">
    <source>
        <dbReference type="EMBL" id="KAA1057171.1"/>
    </source>
</evidence>
<dbReference type="Pfam" id="PF13455">
    <property type="entry name" value="MUG113"/>
    <property type="match status" value="1"/>
</dbReference>
<dbReference type="AlphaFoldDB" id="A0A5B0KYZ3"/>